<accession>A0A915KZF7</accession>
<sequence>MDEEEIPYVGDLMEKVLLYVNDIDNQPGSPELFYNVLELSGKDRENADGTSSWRCDQKERHRWSCKGRVRLGATVEEITQHTCVIDPARVEVATAITVACEQAVETREASQRIIAQATVALSHEARAISPKNTTIQRQLARDRRKAAAPPPAPARLADINIPVALTQTKTGDLFLLYDSAADDPERFFIYATEGNLEIMGQNMIQNSQHT</sequence>
<protein>
    <submittedName>
        <fullName evidence="2">FLYWCH-type domain-containing protein</fullName>
    </submittedName>
</protein>
<dbReference type="WBParaSite" id="nRc.2.0.1.t44217-RA">
    <property type="protein sequence ID" value="nRc.2.0.1.t44217-RA"/>
    <property type="gene ID" value="nRc.2.0.1.g44217"/>
</dbReference>
<dbReference type="Proteomes" id="UP000887565">
    <property type="component" value="Unplaced"/>
</dbReference>
<evidence type="ECO:0000313" key="2">
    <source>
        <dbReference type="WBParaSite" id="nRc.2.0.1.t44217-RA"/>
    </source>
</evidence>
<dbReference type="AlphaFoldDB" id="A0A915KZF7"/>
<proteinExistence type="predicted"/>
<evidence type="ECO:0000313" key="1">
    <source>
        <dbReference type="Proteomes" id="UP000887565"/>
    </source>
</evidence>
<reference evidence="2" key="1">
    <citation type="submission" date="2022-11" db="UniProtKB">
        <authorList>
            <consortium name="WormBaseParasite"/>
        </authorList>
    </citation>
    <scope>IDENTIFICATION</scope>
</reference>
<keyword evidence="1" id="KW-1185">Reference proteome</keyword>
<organism evidence="1 2">
    <name type="scientific">Romanomermis culicivorax</name>
    <name type="common">Nematode worm</name>
    <dbReference type="NCBI Taxonomy" id="13658"/>
    <lineage>
        <taxon>Eukaryota</taxon>
        <taxon>Metazoa</taxon>
        <taxon>Ecdysozoa</taxon>
        <taxon>Nematoda</taxon>
        <taxon>Enoplea</taxon>
        <taxon>Dorylaimia</taxon>
        <taxon>Mermithida</taxon>
        <taxon>Mermithoidea</taxon>
        <taxon>Mermithidae</taxon>
        <taxon>Romanomermis</taxon>
    </lineage>
</organism>
<name>A0A915KZF7_ROMCU</name>
<dbReference type="OMA" id="DICTHLM"/>